<sequence>HDRNDIRCCKRSPSINGNSFSRSKWQPKCKT</sequence>
<evidence type="ECO:0000313" key="1">
    <source>
        <dbReference type="EMBL" id="CAL28247.1"/>
    </source>
</evidence>
<dbReference type="KEGG" id="sca:SCA_1343"/>
<gene>
    <name evidence="1" type="primary">ccpA</name>
    <name evidence="1" type="ordered locus">Sca_1343</name>
</gene>
<dbReference type="Proteomes" id="UP000000444">
    <property type="component" value="Chromosome"/>
</dbReference>
<reference evidence="1 2" key="1">
    <citation type="journal article" date="2009" name="Appl. Environ. Microbiol.">
        <title>Genome analysis of the meat starter culture bacterium Staphylococcus carnosus TM300.</title>
        <authorList>
            <person name="Rosenstein R."/>
            <person name="Nerz C."/>
            <person name="Biswas L."/>
            <person name="Resch A."/>
            <person name="Raddatz G."/>
            <person name="Schuster S.C."/>
            <person name="Goetz F."/>
        </authorList>
    </citation>
    <scope>NUCLEOTIDE SEQUENCE [LARGE SCALE GENOMIC DNA]</scope>
    <source>
        <strain evidence="1 2">TM300</strain>
    </source>
</reference>
<dbReference type="HOGENOM" id="CLU_3400932_0_0_9"/>
<protein>
    <submittedName>
        <fullName evidence="1">Catabolite control protein A</fullName>
    </submittedName>
</protein>
<evidence type="ECO:0000313" key="2">
    <source>
        <dbReference type="Proteomes" id="UP000000444"/>
    </source>
</evidence>
<keyword evidence="2" id="KW-1185">Reference proteome</keyword>
<accession>B9DN53</accession>
<dbReference type="EMBL" id="AM295250">
    <property type="protein sequence ID" value="CAL28247.1"/>
    <property type="molecule type" value="Genomic_DNA"/>
</dbReference>
<organism evidence="1 2">
    <name type="scientific">Staphylococcus carnosus (strain TM300)</name>
    <dbReference type="NCBI Taxonomy" id="396513"/>
    <lineage>
        <taxon>Bacteria</taxon>
        <taxon>Bacillati</taxon>
        <taxon>Bacillota</taxon>
        <taxon>Bacilli</taxon>
        <taxon>Bacillales</taxon>
        <taxon>Staphylococcaceae</taxon>
        <taxon>Staphylococcus</taxon>
    </lineage>
</organism>
<proteinExistence type="predicted"/>
<feature type="non-terminal residue" evidence="1">
    <location>
        <position position="1"/>
    </location>
</feature>
<dbReference type="AlphaFoldDB" id="B9DN53"/>
<name>B9DN53_STACT</name>